<gene>
    <name evidence="4" type="ORF">K402DRAFT_409387</name>
</gene>
<dbReference type="SUPFAM" id="SSF103473">
    <property type="entry name" value="MFS general substrate transporter"/>
    <property type="match status" value="2"/>
</dbReference>
<feature type="compositionally biased region" description="Polar residues" evidence="2">
    <location>
        <begin position="477"/>
        <end position="491"/>
    </location>
</feature>
<feature type="transmembrane region" description="Helical" evidence="3">
    <location>
        <begin position="391"/>
        <end position="412"/>
    </location>
</feature>
<organism evidence="4 5">
    <name type="scientific">Aulographum hederae CBS 113979</name>
    <dbReference type="NCBI Taxonomy" id="1176131"/>
    <lineage>
        <taxon>Eukaryota</taxon>
        <taxon>Fungi</taxon>
        <taxon>Dikarya</taxon>
        <taxon>Ascomycota</taxon>
        <taxon>Pezizomycotina</taxon>
        <taxon>Dothideomycetes</taxon>
        <taxon>Pleosporomycetidae</taxon>
        <taxon>Aulographales</taxon>
        <taxon>Aulographaceae</taxon>
    </lineage>
</organism>
<feature type="transmembrane region" description="Helical" evidence="3">
    <location>
        <begin position="16"/>
        <end position="39"/>
    </location>
</feature>
<feature type="region of interest" description="Disordered" evidence="2">
    <location>
        <begin position="472"/>
        <end position="543"/>
    </location>
</feature>
<dbReference type="AlphaFoldDB" id="A0A6G1HFM7"/>
<accession>A0A6G1HFM7</accession>
<feature type="transmembrane region" description="Helical" evidence="3">
    <location>
        <begin position="308"/>
        <end position="330"/>
    </location>
</feature>
<feature type="transmembrane region" description="Helical" evidence="3">
    <location>
        <begin position="232"/>
        <end position="252"/>
    </location>
</feature>
<dbReference type="OrthoDB" id="18110at2759"/>
<feature type="transmembrane region" description="Helical" evidence="3">
    <location>
        <begin position="578"/>
        <end position="601"/>
    </location>
</feature>
<proteinExistence type="predicted"/>
<dbReference type="Proteomes" id="UP000800041">
    <property type="component" value="Unassembled WGS sequence"/>
</dbReference>
<evidence type="ECO:0000313" key="5">
    <source>
        <dbReference type="Proteomes" id="UP000800041"/>
    </source>
</evidence>
<dbReference type="PANTHER" id="PTHR23524">
    <property type="entry name" value="TRANSPORTER, PUTATIVE (AFU_ORTHOLOGUE AFUA_8G04850)-RELATED"/>
    <property type="match status" value="1"/>
</dbReference>
<feature type="transmembrane region" description="Helical" evidence="3">
    <location>
        <begin position="193"/>
        <end position="212"/>
    </location>
</feature>
<dbReference type="EMBL" id="ML977138">
    <property type="protein sequence ID" value="KAF1991829.1"/>
    <property type="molecule type" value="Genomic_DNA"/>
</dbReference>
<feature type="transmembrane region" description="Helical" evidence="3">
    <location>
        <begin position="424"/>
        <end position="448"/>
    </location>
</feature>
<feature type="transmembrane region" description="Helical" evidence="3">
    <location>
        <begin position="113"/>
        <end position="137"/>
    </location>
</feature>
<keyword evidence="3" id="KW-1133">Transmembrane helix</keyword>
<evidence type="ECO:0008006" key="6">
    <source>
        <dbReference type="Google" id="ProtNLM"/>
    </source>
</evidence>
<name>A0A6G1HFM7_9PEZI</name>
<feature type="transmembrane region" description="Helical" evidence="3">
    <location>
        <begin position="83"/>
        <end position="101"/>
    </location>
</feature>
<dbReference type="Pfam" id="PF07690">
    <property type="entry name" value="MFS_1"/>
    <property type="match status" value="2"/>
</dbReference>
<protein>
    <recommendedName>
        <fullName evidence="6">MFS general substrate transporter</fullName>
    </recommendedName>
</protein>
<evidence type="ECO:0000256" key="3">
    <source>
        <dbReference type="SAM" id="Phobius"/>
    </source>
</evidence>
<evidence type="ECO:0000256" key="2">
    <source>
        <dbReference type="SAM" id="MobiDB-lite"/>
    </source>
</evidence>
<dbReference type="Gene3D" id="1.20.1250.20">
    <property type="entry name" value="MFS general substrate transporter like domains"/>
    <property type="match status" value="1"/>
</dbReference>
<sequence>MPFLRFTTTRWQAATYLLGVALFSISFLVFLNSSVSFVITERIGQRERVGDAVGTLGFADELVALVACPLWGILSDRIGVRMVATLGYAIVGLSLFLFVQAENVYPQLLLGRLFFSLGGAATSTMVTAILPSMTYVAPPKPDDRAPNRITNGRHHITPSISSELTITPARFQSSPPQEQATVKKTSGESTSELAGIVGMFTGLGALVALGIFLPLPTNFQNGGASGSDAVAYSFYVVGTVALVVSVLCFLGLRNLPTEEHKGWKKLIVLIRQQKPEDGSAATDAKVMPYAKLFARSLTLGFQDVDIGLGYLGGFVARASSVAISLFIPLFVNNYFISSGLCEAGPGHSKDDIRQNCRRAYIIASVLTGTSQLVALLCAPVFGYLSGQYPRYNVPLLLASISGIVGYVAFGMLKSPEIGGKDGGPGVFFVVALLGISQIGAIVCSLGLLGRGIQNDESGSDHQAIGYGDARSGARSYADSTPAESPAVSSASRMDPLLEQAERTTQSESPMADEENSPLLPSGGGGLTSRQRSSKDESSSPTRARLKGSIAGMYSLYGGAGILLLTKVGGVLFDRLDPGAPFFVMAGFNALLLVAGVGYGFVEFIRLRDGRERERDREDTR</sequence>
<comment type="subcellular location">
    <subcellularLocation>
        <location evidence="1">Membrane</location>
        <topology evidence="1">Multi-pass membrane protein</topology>
    </subcellularLocation>
</comment>
<dbReference type="PANTHER" id="PTHR23524:SF1">
    <property type="entry name" value="MRH DOMAIN-CONTAINING PROTEIN-RELATED"/>
    <property type="match status" value="1"/>
</dbReference>
<evidence type="ECO:0000313" key="4">
    <source>
        <dbReference type="EMBL" id="KAF1991829.1"/>
    </source>
</evidence>
<feature type="transmembrane region" description="Helical" evidence="3">
    <location>
        <begin position="359"/>
        <end position="384"/>
    </location>
</feature>
<dbReference type="InterPro" id="IPR011701">
    <property type="entry name" value="MFS"/>
</dbReference>
<reference evidence="4" key="1">
    <citation type="journal article" date="2020" name="Stud. Mycol.">
        <title>101 Dothideomycetes genomes: a test case for predicting lifestyles and emergence of pathogens.</title>
        <authorList>
            <person name="Haridas S."/>
            <person name="Albert R."/>
            <person name="Binder M."/>
            <person name="Bloem J."/>
            <person name="Labutti K."/>
            <person name="Salamov A."/>
            <person name="Andreopoulos B."/>
            <person name="Baker S."/>
            <person name="Barry K."/>
            <person name="Bills G."/>
            <person name="Bluhm B."/>
            <person name="Cannon C."/>
            <person name="Castanera R."/>
            <person name="Culley D."/>
            <person name="Daum C."/>
            <person name="Ezra D."/>
            <person name="Gonzalez J."/>
            <person name="Henrissat B."/>
            <person name="Kuo A."/>
            <person name="Liang C."/>
            <person name="Lipzen A."/>
            <person name="Lutzoni F."/>
            <person name="Magnuson J."/>
            <person name="Mondo S."/>
            <person name="Nolan M."/>
            <person name="Ohm R."/>
            <person name="Pangilinan J."/>
            <person name="Park H.-J."/>
            <person name="Ramirez L."/>
            <person name="Alfaro M."/>
            <person name="Sun H."/>
            <person name="Tritt A."/>
            <person name="Yoshinaga Y."/>
            <person name="Zwiers L.-H."/>
            <person name="Turgeon B."/>
            <person name="Goodwin S."/>
            <person name="Spatafora J."/>
            <person name="Crous P."/>
            <person name="Grigoriev I."/>
        </authorList>
    </citation>
    <scope>NUCLEOTIDE SEQUENCE</scope>
    <source>
        <strain evidence="4">CBS 113979</strain>
    </source>
</reference>
<dbReference type="GO" id="GO:0016020">
    <property type="term" value="C:membrane"/>
    <property type="evidence" value="ECO:0007669"/>
    <property type="project" value="UniProtKB-SubCell"/>
</dbReference>
<dbReference type="GO" id="GO:0022857">
    <property type="term" value="F:transmembrane transporter activity"/>
    <property type="evidence" value="ECO:0007669"/>
    <property type="project" value="InterPro"/>
</dbReference>
<keyword evidence="3" id="KW-0812">Transmembrane</keyword>
<dbReference type="CDD" id="cd06174">
    <property type="entry name" value="MFS"/>
    <property type="match status" value="1"/>
</dbReference>
<keyword evidence="3" id="KW-0472">Membrane</keyword>
<dbReference type="InterPro" id="IPR036259">
    <property type="entry name" value="MFS_trans_sf"/>
</dbReference>
<feature type="transmembrane region" description="Helical" evidence="3">
    <location>
        <begin position="553"/>
        <end position="572"/>
    </location>
</feature>
<keyword evidence="5" id="KW-1185">Reference proteome</keyword>
<evidence type="ECO:0000256" key="1">
    <source>
        <dbReference type="ARBA" id="ARBA00004141"/>
    </source>
</evidence>